<protein>
    <recommendedName>
        <fullName evidence="5">Sulfotransferase family protein</fullName>
    </recommendedName>
</protein>
<keyword evidence="1" id="KW-0808">Transferase</keyword>
<evidence type="ECO:0000256" key="2">
    <source>
        <dbReference type="SAM" id="MobiDB-lite"/>
    </source>
</evidence>
<evidence type="ECO:0000313" key="4">
    <source>
        <dbReference type="Proteomes" id="UP000554286"/>
    </source>
</evidence>
<feature type="region of interest" description="Disordered" evidence="2">
    <location>
        <begin position="198"/>
        <end position="217"/>
    </location>
</feature>
<gene>
    <name evidence="3" type="ORF">GGD89_000712</name>
</gene>
<evidence type="ECO:0008006" key="5">
    <source>
        <dbReference type="Google" id="ProtNLM"/>
    </source>
</evidence>
<accession>A0A7W6W949</accession>
<sequence>MLTFLGIGAQTCGTPWLDANLRRHPGLYMPEGPPDGPSDGPSDGPKDLHFWDRHRHRGLDWYRGHFAANTDGRPAGEITATYAGLEPAVIHAMHETLPDIRIVYLIRNPVRRAWSSARIALARAEMTLEDASDAWFIDHFHSRASSVQSDYEHCLRRWTGVYPRDHIHVELFDDVLADPRGVLKRCARHIGIDPRPFDDMPDETLADASTHGPGDSIRPSLHAHLVAHFTPRIRAFEDYLGRDLSVWHRQNGLLPATPRRGAKGAGRTATRPGLLAWFRRAVAANDPETPGGSPPRPDRDDS</sequence>
<dbReference type="Proteomes" id="UP000554286">
    <property type="component" value="Unassembled WGS sequence"/>
</dbReference>
<proteinExistence type="predicted"/>
<organism evidence="3 4">
    <name type="scientific">Roseospira visakhapatnamensis</name>
    <dbReference type="NCBI Taxonomy" id="390880"/>
    <lineage>
        <taxon>Bacteria</taxon>
        <taxon>Pseudomonadati</taxon>
        <taxon>Pseudomonadota</taxon>
        <taxon>Alphaproteobacteria</taxon>
        <taxon>Rhodospirillales</taxon>
        <taxon>Rhodospirillaceae</taxon>
        <taxon>Roseospira</taxon>
    </lineage>
</organism>
<dbReference type="SUPFAM" id="SSF52540">
    <property type="entry name" value="P-loop containing nucleoside triphosphate hydrolases"/>
    <property type="match status" value="1"/>
</dbReference>
<evidence type="ECO:0000256" key="1">
    <source>
        <dbReference type="ARBA" id="ARBA00022679"/>
    </source>
</evidence>
<evidence type="ECO:0000313" key="3">
    <source>
        <dbReference type="EMBL" id="MBB4265101.1"/>
    </source>
</evidence>
<keyword evidence="4" id="KW-1185">Reference proteome</keyword>
<reference evidence="3 4" key="1">
    <citation type="submission" date="2020-08" db="EMBL/GenBank/DDBJ databases">
        <title>Genome sequencing of Purple Non-Sulfur Bacteria from various extreme environments.</title>
        <authorList>
            <person name="Mayer M."/>
        </authorList>
    </citation>
    <scope>NUCLEOTIDE SEQUENCE [LARGE SCALE GENOMIC DNA]</scope>
    <source>
        <strain evidence="3 4">JA131</strain>
    </source>
</reference>
<dbReference type="Pfam" id="PF13469">
    <property type="entry name" value="Sulfotransfer_3"/>
    <property type="match status" value="1"/>
</dbReference>
<feature type="region of interest" description="Disordered" evidence="2">
    <location>
        <begin position="281"/>
        <end position="302"/>
    </location>
</feature>
<dbReference type="Gene3D" id="3.40.50.300">
    <property type="entry name" value="P-loop containing nucleotide triphosphate hydrolases"/>
    <property type="match status" value="1"/>
</dbReference>
<dbReference type="GO" id="GO:0008146">
    <property type="term" value="F:sulfotransferase activity"/>
    <property type="evidence" value="ECO:0007669"/>
    <property type="project" value="InterPro"/>
</dbReference>
<dbReference type="AlphaFoldDB" id="A0A7W6W949"/>
<comment type="caution">
    <text evidence="3">The sequence shown here is derived from an EMBL/GenBank/DDBJ whole genome shotgun (WGS) entry which is preliminary data.</text>
</comment>
<name>A0A7W6W949_9PROT</name>
<dbReference type="InterPro" id="IPR037359">
    <property type="entry name" value="NST/OST"/>
</dbReference>
<dbReference type="InterPro" id="IPR027417">
    <property type="entry name" value="P-loop_NTPase"/>
</dbReference>
<dbReference type="PANTHER" id="PTHR10605:SF56">
    <property type="entry name" value="BIFUNCTIONAL HEPARAN SULFATE N-DEACETYLASE_N-SULFOTRANSFERASE"/>
    <property type="match status" value="1"/>
</dbReference>
<feature type="region of interest" description="Disordered" evidence="2">
    <location>
        <begin position="27"/>
        <end position="47"/>
    </location>
</feature>
<dbReference type="PANTHER" id="PTHR10605">
    <property type="entry name" value="HEPARAN SULFATE SULFOTRANSFERASE"/>
    <property type="match status" value="1"/>
</dbReference>
<dbReference type="EMBL" id="JACIGK010000003">
    <property type="protein sequence ID" value="MBB4265101.1"/>
    <property type="molecule type" value="Genomic_DNA"/>
</dbReference>